<comment type="cofactor">
    <cofactor evidence="1">
        <name>[3Fe-4S] cluster</name>
        <dbReference type="ChEBI" id="CHEBI:21137"/>
    </cofactor>
</comment>
<dbReference type="RefSeq" id="WP_059384019.1">
    <property type="nucleotide sequence ID" value="NZ_CP083974.1"/>
</dbReference>
<keyword evidence="3" id="KW-0479">Metal-binding</keyword>
<dbReference type="PANTHER" id="PTHR36923:SF3">
    <property type="entry name" value="FERREDOXIN"/>
    <property type="match status" value="1"/>
</dbReference>
<dbReference type="GO" id="GO:0046872">
    <property type="term" value="F:metal ion binding"/>
    <property type="evidence" value="ECO:0007669"/>
    <property type="project" value="UniProtKB-KW"/>
</dbReference>
<dbReference type="AlphaFoldDB" id="A0AA46WUH6"/>
<sequence>MKVEVDPHRCQGHTLCTMAAPTLFELSDIDGHATAVDTEVPVDLAESAREAYRSCPEQAISVL</sequence>
<evidence type="ECO:0000256" key="4">
    <source>
        <dbReference type="ARBA" id="ARBA00022982"/>
    </source>
</evidence>
<keyword evidence="5" id="KW-0408">Iron</keyword>
<organism evidence="8 9">
    <name type="scientific">Rhodococcus rhodochrous</name>
    <dbReference type="NCBI Taxonomy" id="1829"/>
    <lineage>
        <taxon>Bacteria</taxon>
        <taxon>Bacillati</taxon>
        <taxon>Actinomycetota</taxon>
        <taxon>Actinomycetes</taxon>
        <taxon>Mycobacteriales</taxon>
        <taxon>Nocardiaceae</taxon>
        <taxon>Rhodococcus</taxon>
    </lineage>
</organism>
<evidence type="ECO:0000256" key="5">
    <source>
        <dbReference type="ARBA" id="ARBA00023004"/>
    </source>
</evidence>
<dbReference type="Gene3D" id="3.30.70.20">
    <property type="match status" value="1"/>
</dbReference>
<name>A0AA46WUH6_RHORH</name>
<evidence type="ECO:0000313" key="9">
    <source>
        <dbReference type="Proteomes" id="UP001162740"/>
    </source>
</evidence>
<evidence type="ECO:0000256" key="1">
    <source>
        <dbReference type="ARBA" id="ARBA00001927"/>
    </source>
</evidence>
<keyword evidence="7" id="KW-0003">3Fe-4S</keyword>
<gene>
    <name evidence="8" type="ORF">KUM34_022705</name>
</gene>
<dbReference type="EMBL" id="CP083974">
    <property type="protein sequence ID" value="UZF44621.1"/>
    <property type="molecule type" value="Genomic_DNA"/>
</dbReference>
<dbReference type="Pfam" id="PF13459">
    <property type="entry name" value="Fer4_15"/>
    <property type="match status" value="1"/>
</dbReference>
<evidence type="ECO:0000256" key="6">
    <source>
        <dbReference type="ARBA" id="ARBA00023014"/>
    </source>
</evidence>
<dbReference type="InterPro" id="IPR051269">
    <property type="entry name" value="Fe-S_cluster_ET"/>
</dbReference>
<dbReference type="GO" id="GO:0051538">
    <property type="term" value="F:3 iron, 4 sulfur cluster binding"/>
    <property type="evidence" value="ECO:0007669"/>
    <property type="project" value="UniProtKB-KW"/>
</dbReference>
<evidence type="ECO:0000313" key="8">
    <source>
        <dbReference type="EMBL" id="UZF44621.1"/>
    </source>
</evidence>
<accession>A0AA46WUH6</accession>
<evidence type="ECO:0000256" key="3">
    <source>
        <dbReference type="ARBA" id="ARBA00022723"/>
    </source>
</evidence>
<dbReference type="PANTHER" id="PTHR36923">
    <property type="entry name" value="FERREDOXIN"/>
    <property type="match status" value="1"/>
</dbReference>
<proteinExistence type="predicted"/>
<evidence type="ECO:0000256" key="7">
    <source>
        <dbReference type="ARBA" id="ARBA00023291"/>
    </source>
</evidence>
<protein>
    <submittedName>
        <fullName evidence="8">Ferredoxin</fullName>
    </submittedName>
</protein>
<keyword evidence="6" id="KW-0411">Iron-sulfur</keyword>
<dbReference type="SUPFAM" id="SSF54862">
    <property type="entry name" value="4Fe-4S ferredoxins"/>
    <property type="match status" value="1"/>
</dbReference>
<dbReference type="Proteomes" id="UP001162740">
    <property type="component" value="Chromosome"/>
</dbReference>
<keyword evidence="4" id="KW-0249">Electron transport</keyword>
<evidence type="ECO:0000256" key="2">
    <source>
        <dbReference type="ARBA" id="ARBA00022448"/>
    </source>
</evidence>
<keyword evidence="2" id="KW-0813">Transport</keyword>
<reference evidence="8 9" key="1">
    <citation type="journal article" date="2021" name="Front. Microbiol.">
        <title>Bacterial Transformation of Aromatic Monomers in Softwood Black Liquor.</title>
        <authorList>
            <person name="Navas L.E."/>
            <person name="Dexter G."/>
            <person name="Liu J."/>
            <person name="Levy-Booth D."/>
            <person name="Cho M."/>
            <person name="Jang S.K."/>
            <person name="Mansfield S.D."/>
            <person name="Renneckar S."/>
            <person name="Mohn W.W."/>
            <person name="Eltis L.D."/>
        </authorList>
    </citation>
    <scope>NUCLEOTIDE SEQUENCE [LARGE SCALE GENOMIC DNA]</scope>
    <source>
        <strain evidence="8 9">GD02</strain>
    </source>
</reference>